<proteinExistence type="predicted"/>
<dbReference type="HOGENOM" id="CLU_2463426_0_0_6"/>
<name>S3ITL2_9ENTR</name>
<comment type="caution">
    <text evidence="1">The sequence shown here is derived from an EMBL/GenBank/DDBJ whole genome shotgun (WGS) entry which is preliminary data.</text>
</comment>
<dbReference type="Proteomes" id="UP000014585">
    <property type="component" value="Unassembled WGS sequence"/>
</dbReference>
<protein>
    <submittedName>
        <fullName evidence="1">Uncharacterized protein</fullName>
    </submittedName>
</protein>
<accession>S3ITL2</accession>
<gene>
    <name evidence="1" type="ORF">HMPREF0201_03066</name>
</gene>
<dbReference type="EMBL" id="ATDT01000026">
    <property type="protein sequence ID" value="EPF15891.1"/>
    <property type="molecule type" value="Genomic_DNA"/>
</dbReference>
<dbReference type="AlphaFoldDB" id="S3ITL2"/>
<evidence type="ECO:0000313" key="2">
    <source>
        <dbReference type="Proteomes" id="UP000014585"/>
    </source>
</evidence>
<evidence type="ECO:0000313" key="1">
    <source>
        <dbReference type="EMBL" id="EPF15891.1"/>
    </source>
</evidence>
<reference evidence="1 2" key="1">
    <citation type="submission" date="2013-04" db="EMBL/GenBank/DDBJ databases">
        <authorList>
            <person name="Weinstock G."/>
            <person name="Sodergren E."/>
            <person name="Lobos E.A."/>
            <person name="Fulton L."/>
            <person name="Fulton R."/>
            <person name="Courtney L."/>
            <person name="Fronick C."/>
            <person name="O'Laughlin M."/>
            <person name="Godfrey J."/>
            <person name="Wilson R.M."/>
            <person name="Miner T."/>
            <person name="Farmer C."/>
            <person name="Delehaunty K."/>
            <person name="Cordes M."/>
            <person name="Minx P."/>
            <person name="Tomlinson C."/>
            <person name="Chen J."/>
            <person name="Wollam A."/>
            <person name="Pepin K.H."/>
            <person name="Palsikar V.B."/>
            <person name="Zhang X."/>
            <person name="Suruliraj S."/>
            <person name="Perna N.T."/>
            <person name="Plunkett G."/>
            <person name="Warren W."/>
            <person name="Mitreva M."/>
            <person name="Mardis E.R."/>
            <person name="Wilson R.K."/>
        </authorList>
    </citation>
    <scope>NUCLEOTIDE SEQUENCE [LARGE SCALE GENOMIC DNA]</scope>
    <source>
        <strain evidence="1 2">DSM 4568</strain>
    </source>
</reference>
<organism evidence="1 2">
    <name type="scientific">Cedecea davisae DSM 4568</name>
    <dbReference type="NCBI Taxonomy" id="566551"/>
    <lineage>
        <taxon>Bacteria</taxon>
        <taxon>Pseudomonadati</taxon>
        <taxon>Pseudomonadota</taxon>
        <taxon>Gammaproteobacteria</taxon>
        <taxon>Enterobacterales</taxon>
        <taxon>Enterobacteriaceae</taxon>
        <taxon>Cedecea</taxon>
    </lineage>
</organism>
<dbReference type="STRING" id="566551.HMPREF0201_03066"/>
<sequence length="88" mass="10194">MTLKRFKECCAKSAFCATFLAFQLSKFRASAHFHFSRRQSSAPEPTVMVRHQQTSAFTNERSPGRVLMRFDELFVLAVRHPARVNLFI</sequence>